<proteinExistence type="predicted"/>
<gene>
    <name evidence="1" type="ORF">SCP_1600190</name>
</gene>
<organism evidence="1 2">
    <name type="scientific">Sparassis crispa</name>
    <dbReference type="NCBI Taxonomy" id="139825"/>
    <lineage>
        <taxon>Eukaryota</taxon>
        <taxon>Fungi</taxon>
        <taxon>Dikarya</taxon>
        <taxon>Basidiomycota</taxon>
        <taxon>Agaricomycotina</taxon>
        <taxon>Agaricomycetes</taxon>
        <taxon>Polyporales</taxon>
        <taxon>Sparassidaceae</taxon>
        <taxon>Sparassis</taxon>
    </lineage>
</organism>
<comment type="caution">
    <text evidence="1">The sequence shown here is derived from an EMBL/GenBank/DDBJ whole genome shotgun (WGS) entry which is preliminary data.</text>
</comment>
<dbReference type="InParanoid" id="A0A401H4K2"/>
<dbReference type="GeneID" id="38786275"/>
<evidence type="ECO:0000313" key="2">
    <source>
        <dbReference type="Proteomes" id="UP000287166"/>
    </source>
</evidence>
<evidence type="ECO:0000313" key="1">
    <source>
        <dbReference type="EMBL" id="GBE89358.1"/>
    </source>
</evidence>
<dbReference type="Proteomes" id="UP000287166">
    <property type="component" value="Unassembled WGS sequence"/>
</dbReference>
<dbReference type="RefSeq" id="XP_027620271.1">
    <property type="nucleotide sequence ID" value="XM_027764470.1"/>
</dbReference>
<sequence length="54" mass="6079">MSSIPGLLTHLHPFIHFFVVACHTHYLTARLRTSNVQHCHLEAKITPVTLGFNA</sequence>
<protein>
    <submittedName>
        <fullName evidence="1">Uncharacterized protein</fullName>
    </submittedName>
</protein>
<dbReference type="EMBL" id="BFAD01000016">
    <property type="protein sequence ID" value="GBE89358.1"/>
    <property type="molecule type" value="Genomic_DNA"/>
</dbReference>
<reference evidence="1 2" key="1">
    <citation type="journal article" date="2018" name="Sci. Rep.">
        <title>Genome sequence of the cauliflower mushroom Sparassis crispa (Hanabiratake) and its association with beneficial usage.</title>
        <authorList>
            <person name="Kiyama R."/>
            <person name="Furutani Y."/>
            <person name="Kawaguchi K."/>
            <person name="Nakanishi T."/>
        </authorList>
    </citation>
    <scope>NUCLEOTIDE SEQUENCE [LARGE SCALE GENOMIC DNA]</scope>
</reference>
<name>A0A401H4K2_9APHY</name>
<dbReference type="AlphaFoldDB" id="A0A401H4K2"/>
<keyword evidence="2" id="KW-1185">Reference proteome</keyword>
<accession>A0A401H4K2</accession>